<dbReference type="SUPFAM" id="SSF53613">
    <property type="entry name" value="Ribokinase-like"/>
    <property type="match status" value="1"/>
</dbReference>
<evidence type="ECO:0000256" key="2">
    <source>
        <dbReference type="ARBA" id="ARBA00012131"/>
    </source>
</evidence>
<dbReference type="InterPro" id="IPR022463">
    <property type="entry name" value="1-PFruKinase"/>
</dbReference>
<dbReference type="PROSITE" id="PS00583">
    <property type="entry name" value="PFKB_KINASES_1"/>
    <property type="match status" value="1"/>
</dbReference>
<dbReference type="InterPro" id="IPR017583">
    <property type="entry name" value="Tagatose/fructose_Pkinase"/>
</dbReference>
<dbReference type="GO" id="GO:0016052">
    <property type="term" value="P:carbohydrate catabolic process"/>
    <property type="evidence" value="ECO:0007669"/>
    <property type="project" value="UniProtKB-ARBA"/>
</dbReference>
<evidence type="ECO:0000256" key="11">
    <source>
        <dbReference type="RuleBase" id="RU369061"/>
    </source>
</evidence>
<dbReference type="AlphaFoldDB" id="A0A285CZY7"/>
<dbReference type="PANTHER" id="PTHR46566">
    <property type="entry name" value="1-PHOSPHOFRUCTOKINASE-RELATED"/>
    <property type="match status" value="1"/>
</dbReference>
<evidence type="ECO:0000256" key="4">
    <source>
        <dbReference type="ARBA" id="ARBA00022679"/>
    </source>
</evidence>
<evidence type="ECO:0000256" key="7">
    <source>
        <dbReference type="ARBA" id="ARBA00022840"/>
    </source>
</evidence>
<keyword evidence="14" id="KW-1185">Reference proteome</keyword>
<dbReference type="InterPro" id="IPR011611">
    <property type="entry name" value="PfkB_dom"/>
</dbReference>
<dbReference type="GO" id="GO:0008662">
    <property type="term" value="F:1-phosphofructokinase activity"/>
    <property type="evidence" value="ECO:0007669"/>
    <property type="project" value="UniProtKB-UniRule"/>
</dbReference>
<dbReference type="OrthoDB" id="9801219at2"/>
<evidence type="ECO:0000256" key="3">
    <source>
        <dbReference type="ARBA" id="ARBA00013596"/>
    </source>
</evidence>
<evidence type="ECO:0000256" key="6">
    <source>
        <dbReference type="ARBA" id="ARBA00022777"/>
    </source>
</evidence>
<dbReference type="Pfam" id="PF00294">
    <property type="entry name" value="PfkB"/>
    <property type="match status" value="1"/>
</dbReference>
<sequence>MIFTCTLNPSVDYVIEIEEVIMGDLNRAQKTSFYPGGKGINVSRVLRNLGMPSTALGFAGGFTGKFIQEFLDHEGIQHTFIEHNEPTRVNIKLKTDEETEINGQGPAITEEQQQRLLKQIETITPNDVLVLAGSLPPSMPENFYEKAAAYCRDREIPFVADTGGKVLQHLLPYKPFLIKPNQHELSDLLHVKIHTIEDVLEYGDALLEQGPENILVTLGGHGAVFMNREVKAVAAVPIGKLKNSVGAGDSTVAGFLAVYLETGDVLAAFKTAVACGSATAFSEDLCTKEEMDQLLSQVQIDVIQKNGA</sequence>
<reference evidence="13 14" key="1">
    <citation type="submission" date="2017-08" db="EMBL/GenBank/DDBJ databases">
        <authorList>
            <person name="de Groot N.N."/>
        </authorList>
    </citation>
    <scope>NUCLEOTIDE SEQUENCE [LARGE SCALE GENOMIC DNA]</scope>
    <source>
        <strain evidence="13 14">JC228</strain>
    </source>
</reference>
<name>A0A285CZY7_9BACI</name>
<protein>
    <recommendedName>
        <fullName evidence="3 11">1-phosphofructokinase</fullName>
        <shortName evidence="11">Fru1PK</shortName>
        <ecNumber evidence="2 11">2.7.1.56</ecNumber>
    </recommendedName>
    <alternativeName>
        <fullName evidence="8 11">Fructose 1-phosphate kinase</fullName>
    </alternativeName>
</protein>
<dbReference type="GO" id="GO:0005829">
    <property type="term" value="C:cytosol"/>
    <property type="evidence" value="ECO:0007669"/>
    <property type="project" value="TreeGrafter"/>
</dbReference>
<comment type="function">
    <text evidence="11">Catalyzes the ATP-dependent phosphorylation of fructose-l-phosphate to fructose-l,6-bisphosphate.</text>
</comment>
<evidence type="ECO:0000313" key="13">
    <source>
        <dbReference type="EMBL" id="SNX72638.1"/>
    </source>
</evidence>
<keyword evidence="7 11" id="KW-0067">ATP-binding</keyword>
<dbReference type="FunFam" id="3.40.1190.20:FF:000001">
    <property type="entry name" value="Phosphofructokinase"/>
    <property type="match status" value="1"/>
</dbReference>
<comment type="catalytic activity">
    <reaction evidence="9 11">
        <text>beta-D-fructose 1-phosphate + ATP = beta-D-fructose 1,6-bisphosphate + ADP + H(+)</text>
        <dbReference type="Rhea" id="RHEA:14213"/>
        <dbReference type="ChEBI" id="CHEBI:15378"/>
        <dbReference type="ChEBI" id="CHEBI:30616"/>
        <dbReference type="ChEBI" id="CHEBI:32966"/>
        <dbReference type="ChEBI" id="CHEBI:138881"/>
        <dbReference type="ChEBI" id="CHEBI:456216"/>
        <dbReference type="EC" id="2.7.1.56"/>
    </reaction>
</comment>
<evidence type="ECO:0000256" key="5">
    <source>
        <dbReference type="ARBA" id="ARBA00022741"/>
    </source>
</evidence>
<feature type="domain" description="Carbohydrate kinase PfkB" evidence="12">
    <location>
        <begin position="10"/>
        <end position="285"/>
    </location>
</feature>
<gene>
    <name evidence="13" type="ORF">SAMN05877753_106153</name>
</gene>
<dbReference type="EC" id="2.7.1.56" evidence="2 11"/>
<dbReference type="RefSeq" id="WP_097159314.1">
    <property type="nucleotide sequence ID" value="NZ_JBEPMQ010000005.1"/>
</dbReference>
<dbReference type="CDD" id="cd01164">
    <property type="entry name" value="FruK_PfkB_like"/>
    <property type="match status" value="1"/>
</dbReference>
<dbReference type="GO" id="GO:0044281">
    <property type="term" value="P:small molecule metabolic process"/>
    <property type="evidence" value="ECO:0007669"/>
    <property type="project" value="UniProtKB-ARBA"/>
</dbReference>
<dbReference type="PROSITE" id="PS00584">
    <property type="entry name" value="PFKB_KINASES_2"/>
    <property type="match status" value="1"/>
</dbReference>
<dbReference type="InterPro" id="IPR002173">
    <property type="entry name" value="Carboh/pur_kinase_PfkB_CS"/>
</dbReference>
<dbReference type="NCBIfam" id="TIGR03828">
    <property type="entry name" value="pfkB"/>
    <property type="match status" value="1"/>
</dbReference>
<dbReference type="EMBL" id="OAOP01000006">
    <property type="protein sequence ID" value="SNX72638.1"/>
    <property type="molecule type" value="Genomic_DNA"/>
</dbReference>
<dbReference type="InterPro" id="IPR029056">
    <property type="entry name" value="Ribokinase-like"/>
</dbReference>
<evidence type="ECO:0000259" key="12">
    <source>
        <dbReference type="Pfam" id="PF00294"/>
    </source>
</evidence>
<evidence type="ECO:0000256" key="10">
    <source>
        <dbReference type="PIRNR" id="PIRNR000535"/>
    </source>
</evidence>
<keyword evidence="5 11" id="KW-0547">Nucleotide-binding</keyword>
<proteinExistence type="inferred from homology"/>
<dbReference type="Proteomes" id="UP000219546">
    <property type="component" value="Unassembled WGS sequence"/>
</dbReference>
<keyword evidence="4 10" id="KW-0808">Transferase</keyword>
<dbReference type="GO" id="GO:0005524">
    <property type="term" value="F:ATP binding"/>
    <property type="evidence" value="ECO:0007669"/>
    <property type="project" value="UniProtKB-UniRule"/>
</dbReference>
<organism evidence="13 14">
    <name type="scientific">Bacillus oleivorans</name>
    <dbReference type="NCBI Taxonomy" id="1448271"/>
    <lineage>
        <taxon>Bacteria</taxon>
        <taxon>Bacillati</taxon>
        <taxon>Bacillota</taxon>
        <taxon>Bacilli</taxon>
        <taxon>Bacillales</taxon>
        <taxon>Bacillaceae</taxon>
        <taxon>Bacillus</taxon>
    </lineage>
</organism>
<evidence type="ECO:0000256" key="1">
    <source>
        <dbReference type="ARBA" id="ARBA00010688"/>
    </source>
</evidence>
<dbReference type="PANTHER" id="PTHR46566:SF1">
    <property type="entry name" value="1-PHOSPHOFRUCTOKINASE"/>
    <property type="match status" value="1"/>
</dbReference>
<evidence type="ECO:0000313" key="14">
    <source>
        <dbReference type="Proteomes" id="UP000219546"/>
    </source>
</evidence>
<dbReference type="Gene3D" id="3.40.1190.20">
    <property type="match status" value="1"/>
</dbReference>
<dbReference type="NCBIfam" id="TIGR03168">
    <property type="entry name" value="1-PFK"/>
    <property type="match status" value="1"/>
</dbReference>
<evidence type="ECO:0000256" key="9">
    <source>
        <dbReference type="ARBA" id="ARBA00047745"/>
    </source>
</evidence>
<dbReference type="PIRSF" id="PIRSF000535">
    <property type="entry name" value="1PFK/6PFK/LacC"/>
    <property type="match status" value="1"/>
</dbReference>
<comment type="similarity">
    <text evidence="1 11">Belongs to the carbohydrate kinase PfkB family.</text>
</comment>
<accession>A0A285CZY7</accession>
<keyword evidence="6 11" id="KW-0418">Kinase</keyword>
<evidence type="ECO:0000256" key="8">
    <source>
        <dbReference type="ARBA" id="ARBA00032802"/>
    </source>
</evidence>